<dbReference type="AlphaFoldDB" id="A0A498KIY2"/>
<name>A0A498KIY2_MALDO</name>
<dbReference type="EMBL" id="RDQH01000328">
    <property type="protein sequence ID" value="RXI07376.1"/>
    <property type="molecule type" value="Genomic_DNA"/>
</dbReference>
<evidence type="ECO:0000313" key="2">
    <source>
        <dbReference type="Proteomes" id="UP000290289"/>
    </source>
</evidence>
<dbReference type="Proteomes" id="UP000290289">
    <property type="component" value="Chromosome 2"/>
</dbReference>
<accession>A0A498KIY2</accession>
<keyword evidence="2" id="KW-1185">Reference proteome</keyword>
<evidence type="ECO:0000313" key="1">
    <source>
        <dbReference type="EMBL" id="RXI07376.1"/>
    </source>
</evidence>
<organism evidence="1 2">
    <name type="scientific">Malus domestica</name>
    <name type="common">Apple</name>
    <name type="synonym">Pyrus malus</name>
    <dbReference type="NCBI Taxonomy" id="3750"/>
    <lineage>
        <taxon>Eukaryota</taxon>
        <taxon>Viridiplantae</taxon>
        <taxon>Streptophyta</taxon>
        <taxon>Embryophyta</taxon>
        <taxon>Tracheophyta</taxon>
        <taxon>Spermatophyta</taxon>
        <taxon>Magnoliopsida</taxon>
        <taxon>eudicotyledons</taxon>
        <taxon>Gunneridae</taxon>
        <taxon>Pentapetalae</taxon>
        <taxon>rosids</taxon>
        <taxon>fabids</taxon>
        <taxon>Rosales</taxon>
        <taxon>Rosaceae</taxon>
        <taxon>Amygdaloideae</taxon>
        <taxon>Maleae</taxon>
        <taxon>Malus</taxon>
    </lineage>
</organism>
<reference evidence="1 2" key="1">
    <citation type="submission" date="2018-10" db="EMBL/GenBank/DDBJ databases">
        <title>A high-quality apple genome assembly.</title>
        <authorList>
            <person name="Hu J."/>
        </authorList>
    </citation>
    <scope>NUCLEOTIDE SEQUENCE [LARGE SCALE GENOMIC DNA]</scope>
    <source>
        <strain evidence="2">cv. HFTH1</strain>
        <tissue evidence="1">Young leaf</tissue>
    </source>
</reference>
<gene>
    <name evidence="1" type="ORF">DVH24_026512</name>
</gene>
<protein>
    <submittedName>
        <fullName evidence="1">Uncharacterized protein</fullName>
    </submittedName>
</protein>
<sequence length="70" mass="8020">MSATGEIELTNPEAKVHHMVLGSDCWKFWVTIVRVENISLYRPTSEFRVLEDAISNTIAWSSKNYMDSTL</sequence>
<comment type="caution">
    <text evidence="1">The sequence shown here is derived from an EMBL/GenBank/DDBJ whole genome shotgun (WGS) entry which is preliminary data.</text>
</comment>
<proteinExistence type="predicted"/>